<dbReference type="UniPathway" id="UPA00079"/>
<dbReference type="GO" id="GO:0008935">
    <property type="term" value="F:1,4-dihydroxy-2-naphthoyl-CoA synthase activity"/>
    <property type="evidence" value="ECO:0007669"/>
    <property type="project" value="UniProtKB-UniRule"/>
</dbReference>
<feature type="binding site" description="in other chain" evidence="3">
    <location>
        <position position="253"/>
    </location>
    <ligand>
        <name>substrate</name>
        <note>ligand shared between two neighboring subunits</note>
    </ligand>
</feature>
<evidence type="ECO:0000256" key="1">
    <source>
        <dbReference type="ARBA" id="ARBA00000177"/>
    </source>
</evidence>
<feature type="compositionally biased region" description="Low complexity" evidence="5">
    <location>
        <begin position="159"/>
        <end position="176"/>
    </location>
</feature>
<comment type="function">
    <text evidence="3">Converts o-succinylbenzoyl-CoA (OSB-CoA) to 1,4-dihydroxy-2-naphthoyl-CoA (DHNA-CoA).</text>
</comment>
<dbReference type="SUPFAM" id="SSF52096">
    <property type="entry name" value="ClpP/crotonase"/>
    <property type="match status" value="1"/>
</dbReference>
<reference evidence="6 7" key="1">
    <citation type="submission" date="2020-05" db="EMBL/GenBank/DDBJ databases">
        <title>Actinomyces sp. zg-325.</title>
        <authorList>
            <person name="Yang C."/>
        </authorList>
    </citation>
    <scope>NUCLEOTIDE SEQUENCE [LARGE SCALE GENOMIC DNA]</scope>
    <source>
        <strain evidence="7">zg-325</strain>
    </source>
</reference>
<dbReference type="CDD" id="cd06558">
    <property type="entry name" value="crotonase-like"/>
    <property type="match status" value="1"/>
</dbReference>
<organism evidence="6 7">
    <name type="scientific">Actinomyces marmotae</name>
    <dbReference type="NCBI Taxonomy" id="2737173"/>
    <lineage>
        <taxon>Bacteria</taxon>
        <taxon>Bacillati</taxon>
        <taxon>Actinomycetota</taxon>
        <taxon>Actinomycetes</taxon>
        <taxon>Actinomycetales</taxon>
        <taxon>Actinomycetaceae</taxon>
        <taxon>Actinomyces</taxon>
    </lineage>
</organism>
<comment type="pathway">
    <text evidence="3">Quinol/quinone metabolism; menaquinone biosynthesis.</text>
</comment>
<dbReference type="NCBIfam" id="TIGR01929">
    <property type="entry name" value="menB"/>
    <property type="match status" value="1"/>
</dbReference>
<dbReference type="GO" id="GO:0009234">
    <property type="term" value="P:menaquinone biosynthetic process"/>
    <property type="evidence" value="ECO:0007669"/>
    <property type="project" value="UniProtKB-UniRule"/>
</dbReference>
<proteinExistence type="inferred from homology"/>
<evidence type="ECO:0000313" key="7">
    <source>
        <dbReference type="Proteomes" id="UP000504752"/>
    </source>
</evidence>
<gene>
    <name evidence="3" type="primary">menB</name>
    <name evidence="6" type="ORF">HPC72_01580</name>
</gene>
<evidence type="ECO:0000256" key="5">
    <source>
        <dbReference type="SAM" id="MobiDB-lite"/>
    </source>
</evidence>
<dbReference type="AlphaFoldDB" id="A0A6M8B086"/>
<dbReference type="EMBL" id="CP053642">
    <property type="protein sequence ID" value="QKD79122.1"/>
    <property type="molecule type" value="Genomic_DNA"/>
</dbReference>
<feature type="region of interest" description="Disordered" evidence="5">
    <location>
        <begin position="159"/>
        <end position="182"/>
    </location>
</feature>
<dbReference type="InterPro" id="IPR010198">
    <property type="entry name" value="DHNA-CoA_synthase_MenB"/>
</dbReference>
<dbReference type="HAMAP" id="MF_01934">
    <property type="entry name" value="MenB"/>
    <property type="match status" value="1"/>
</dbReference>
<dbReference type="Proteomes" id="UP000504752">
    <property type="component" value="Chromosome"/>
</dbReference>
<comment type="similarity">
    <text evidence="3">Belongs to the enoyl-CoA hydratase/isomerase family. MenB subfamily.</text>
</comment>
<feature type="site" description="Important for catalysis" evidence="3">
    <location>
        <position position="350"/>
    </location>
</feature>
<protein>
    <recommendedName>
        <fullName evidence="3 4">1,4-dihydroxy-2-naphthoyl-CoA synthase</fullName>
        <shortName evidence="3">DHNA-CoA synthase</shortName>
        <ecNumber evidence="3 4">4.1.3.36</ecNumber>
    </recommendedName>
</protein>
<dbReference type="KEGG" id="amam:HPC72_01580"/>
<accession>A0A6M8B086</accession>
<dbReference type="PROSITE" id="PS00166">
    <property type="entry name" value="ENOYL_COA_HYDRATASE"/>
    <property type="match status" value="1"/>
</dbReference>
<evidence type="ECO:0000256" key="2">
    <source>
        <dbReference type="ARBA" id="ARBA00023239"/>
    </source>
</evidence>
<feature type="binding site" description="in other chain" evidence="3">
    <location>
        <position position="92"/>
    </location>
    <ligand>
        <name>substrate</name>
        <note>ligand shared between two neighboring subunits</note>
    </ligand>
</feature>
<feature type="region of interest" description="Disordered" evidence="5">
    <location>
        <begin position="1"/>
        <end position="37"/>
    </location>
</feature>
<keyword evidence="3" id="KW-0474">Menaquinone biosynthesis</keyword>
<feature type="binding site" description="in other chain" evidence="3">
    <location>
        <begin position="137"/>
        <end position="141"/>
    </location>
    <ligand>
        <name>substrate</name>
        <note>ligand shared between two neighboring subunits</note>
    </ligand>
</feature>
<dbReference type="PANTHER" id="PTHR43113">
    <property type="entry name" value="NUCLEOSIDE-DIPHOSPHATE-SUGAR EPIMERASE"/>
    <property type="match status" value="1"/>
</dbReference>
<evidence type="ECO:0000256" key="4">
    <source>
        <dbReference type="NCBIfam" id="TIGR01929"/>
    </source>
</evidence>
<sequence length="377" mass="40641">MTSASSSSAPSTPPRPSAPAPGHASTARGSEHPLPRRVSEIFDPLRWREIEGFSAGELTDVTYHRGCERDAEGTWLRDLPVVRVAINRPEVRNAFRPRTVDELAAALDHARMSGDVGAVILTGNGPSPRDGGWAFSSGGDQRIRGRDGYLYETDDGAARASGTAAAPQGPAPSGAYSHEDDVAAARARADTARAGRLHILEVQRLIRMMPKVVIAAVSGWAAGGGHSLNVVCDLSLASIEHARFKQTDANVGSFDAGYGSALLARQCGDKRAREIFFLARPYNAHDAERWGVVNEAVPHAELEERALEYAAIVASKSPQAIRMLKYAFNLADDGLAGQQVFAGEATRLAYMTDEAVEGRDAFLARREPDWSPFPYYF</sequence>
<keyword evidence="2 3" id="KW-0456">Lyase</keyword>
<comment type="caution">
    <text evidence="3">Lacks conserved residue(s) required for the propagation of feature annotation.</text>
</comment>
<keyword evidence="7" id="KW-1185">Reference proteome</keyword>
<feature type="binding site" evidence="3">
    <location>
        <position position="350"/>
    </location>
    <ligand>
        <name>substrate</name>
        <note>ligand shared between two neighboring subunits</note>
    </ligand>
</feature>
<dbReference type="UniPathway" id="UPA01057">
    <property type="reaction ID" value="UER00167"/>
</dbReference>
<name>A0A6M8B086_9ACTO</name>
<feature type="compositionally biased region" description="Low complexity" evidence="5">
    <location>
        <begin position="1"/>
        <end position="10"/>
    </location>
</feature>
<feature type="binding site" description="in other chain" evidence="3">
    <location>
        <position position="247"/>
    </location>
    <ligand>
        <name>substrate</name>
        <note>ligand shared between two neighboring subunits</note>
    </ligand>
</feature>
<dbReference type="Gene3D" id="3.90.226.10">
    <property type="entry name" value="2-enoyl-CoA Hydratase, Chain A, domain 1"/>
    <property type="match status" value="1"/>
</dbReference>
<feature type="site" description="Important for catalysis" evidence="3">
    <location>
        <position position="248"/>
    </location>
</feature>
<dbReference type="RefSeq" id="WP_159523666.1">
    <property type="nucleotide sequence ID" value="NZ_CP053642.1"/>
</dbReference>
<dbReference type="EC" id="4.1.3.36" evidence="3 4"/>
<dbReference type="InterPro" id="IPR001753">
    <property type="entry name" value="Enoyl-CoA_hydra/iso"/>
</dbReference>
<feature type="binding site" description="in other chain" evidence="3">
    <location>
        <position position="149"/>
    </location>
    <ligand>
        <name>substrate</name>
        <note>ligand shared between two neighboring subunits</note>
    </ligand>
</feature>
<evidence type="ECO:0000313" key="6">
    <source>
        <dbReference type="EMBL" id="QKD79122.1"/>
    </source>
</evidence>
<dbReference type="InterPro" id="IPR018376">
    <property type="entry name" value="Enoyl-CoA_hyd/isom_CS"/>
</dbReference>
<feature type="site" description="Important for catalysis" evidence="3">
    <location>
        <position position="149"/>
    </location>
</feature>
<evidence type="ECO:0000256" key="3">
    <source>
        <dbReference type="HAMAP-Rule" id="MF_01934"/>
    </source>
</evidence>
<dbReference type="InterPro" id="IPR029045">
    <property type="entry name" value="ClpP/crotonase-like_dom_sf"/>
</dbReference>
<dbReference type="NCBIfam" id="NF006186">
    <property type="entry name" value="PRK08321.1"/>
    <property type="match status" value="1"/>
</dbReference>
<dbReference type="Gene3D" id="1.10.12.10">
    <property type="entry name" value="Lyase 2-enoyl-coa Hydratase, Chain A, domain 2"/>
    <property type="match status" value="1"/>
</dbReference>
<dbReference type="FunFam" id="1.10.12.10:FF:000003">
    <property type="entry name" value="1,4-dihydroxy-2-naphthoyl-CoA synthase"/>
    <property type="match status" value="1"/>
</dbReference>
<feature type="binding site" description="in other chain" evidence="3">
    <location>
        <begin position="220"/>
        <end position="224"/>
    </location>
    <ligand>
        <name>substrate</name>
        <note>ligand shared between two neighboring subunits</note>
    </ligand>
</feature>
<dbReference type="InterPro" id="IPR014748">
    <property type="entry name" value="Enoyl-CoA_hydra_C"/>
</dbReference>
<dbReference type="Pfam" id="PF00378">
    <property type="entry name" value="ECH_1"/>
    <property type="match status" value="2"/>
</dbReference>
<dbReference type="PANTHER" id="PTHR43113:SF1">
    <property type="entry name" value="1,4-DIHYDROXY-2-NAPHTHOYL-COA SYNTHASE, PEROXISOMAL"/>
    <property type="match status" value="1"/>
</dbReference>
<comment type="pathway">
    <text evidence="3">Quinol/quinone metabolism; 1,4-dihydroxy-2-naphthoate biosynthesis; 1,4-dihydroxy-2-naphthoate from chorismate: step 6/7.</text>
</comment>
<comment type="catalytic activity">
    <reaction evidence="1 3">
        <text>2-succinylbenzoyl-CoA + H(+) = 1,4-dihydroxy-2-naphthoyl-CoA + H2O</text>
        <dbReference type="Rhea" id="RHEA:26562"/>
        <dbReference type="ChEBI" id="CHEBI:15377"/>
        <dbReference type="ChEBI" id="CHEBI:15378"/>
        <dbReference type="ChEBI" id="CHEBI:57364"/>
        <dbReference type="ChEBI" id="CHEBI:58897"/>
        <dbReference type="EC" id="4.1.3.36"/>
    </reaction>
</comment>